<dbReference type="Proteomes" id="UP000018300">
    <property type="component" value="Unassembled WGS sequence"/>
</dbReference>
<dbReference type="EMBL" id="CAYU010000047">
    <property type="protein sequence ID" value="CCY76858.1"/>
    <property type="molecule type" value="Genomic_DNA"/>
</dbReference>
<evidence type="ECO:0000313" key="1">
    <source>
        <dbReference type="EMBL" id="CCY76858.1"/>
    </source>
</evidence>
<comment type="caution">
    <text evidence="1">The sequence shown here is derived from an EMBL/GenBank/DDBJ whole genome shotgun (WGS) entry which is preliminary data.</text>
</comment>
<dbReference type="AlphaFoldDB" id="R5LCI7"/>
<evidence type="ECO:0008006" key="3">
    <source>
        <dbReference type="Google" id="ProtNLM"/>
    </source>
</evidence>
<gene>
    <name evidence="1" type="ORF">BN569_00454</name>
</gene>
<reference evidence="1" key="1">
    <citation type="submission" date="2012-11" db="EMBL/GenBank/DDBJ databases">
        <title>Dependencies among metagenomic species, viruses, plasmids and units of genetic variation.</title>
        <authorList>
            <person name="Nielsen H.B."/>
            <person name="Almeida M."/>
            <person name="Juncker A.S."/>
            <person name="Rasmussen S."/>
            <person name="Li J."/>
            <person name="Sunagawa S."/>
            <person name="Plichta D."/>
            <person name="Gautier L."/>
            <person name="Le Chatelier E."/>
            <person name="Peletier E."/>
            <person name="Bonde I."/>
            <person name="Nielsen T."/>
            <person name="Manichanh C."/>
            <person name="Arumugam M."/>
            <person name="Batto J."/>
            <person name="Santos M.B.Q.D."/>
            <person name="Blom N."/>
            <person name="Borruel N."/>
            <person name="Burgdorf K.S."/>
            <person name="Boumezbeur F."/>
            <person name="Casellas F."/>
            <person name="Dore J."/>
            <person name="Guarner F."/>
            <person name="Hansen T."/>
            <person name="Hildebrand F."/>
            <person name="Kaas R.S."/>
            <person name="Kennedy S."/>
            <person name="Kristiansen K."/>
            <person name="Kultima J.R."/>
            <person name="Leonard P."/>
            <person name="Levenez F."/>
            <person name="Lund O."/>
            <person name="Moumen B."/>
            <person name="Le Paslier D."/>
            <person name="Pons N."/>
            <person name="Pedersen O."/>
            <person name="Prifti E."/>
            <person name="Qin J."/>
            <person name="Raes J."/>
            <person name="Tap J."/>
            <person name="Tims S."/>
            <person name="Ussery D.W."/>
            <person name="Yamada T."/>
            <person name="MetaHit consortium"/>
            <person name="Renault P."/>
            <person name="Sicheritz-Ponten T."/>
            <person name="Bork P."/>
            <person name="Wang J."/>
            <person name="Brunak S."/>
            <person name="Ehrlich S.D."/>
        </authorList>
    </citation>
    <scope>NUCLEOTIDE SEQUENCE [LARGE SCALE GENOMIC DNA]</scope>
</reference>
<organism evidence="1 2">
    <name type="scientific">Eshraghiella crossota CAG:259</name>
    <dbReference type="NCBI Taxonomy" id="1263062"/>
    <lineage>
        <taxon>Bacteria</taxon>
        <taxon>Bacillati</taxon>
        <taxon>Bacillota</taxon>
        <taxon>Clostridia</taxon>
        <taxon>Lachnospirales</taxon>
        <taxon>Lachnospiraceae</taxon>
        <taxon>Eshraghiella</taxon>
    </lineage>
</organism>
<proteinExistence type="predicted"/>
<evidence type="ECO:0000313" key="2">
    <source>
        <dbReference type="Proteomes" id="UP000018300"/>
    </source>
</evidence>
<sequence>MKIKKMIQFILFTAVIFSLTGCGKSYEKKIEERYGIEIEGADNDTLKIIDEYFSKLPKGFVSELEKYEGIDDRKIFIKINDEKGMYDFSSDIAKGDYWTIGASDDMDMGLGYCTMYSIWYNVTRRKDTDGILEDWDSYNPVGFQYGDSDTYSKYAFSENNYENAYFISDGTINHKLSDMGGYFAVMMRAGKNIESMLEQCPKIRAKAEYLCKEIERAFNTVDENAYWNSCFGDI</sequence>
<dbReference type="PROSITE" id="PS51257">
    <property type="entry name" value="PROKAR_LIPOPROTEIN"/>
    <property type="match status" value="1"/>
</dbReference>
<protein>
    <recommendedName>
        <fullName evidence="3">Lipoprotein</fullName>
    </recommendedName>
</protein>
<name>R5LCI7_9FIRM</name>
<accession>R5LCI7</accession>